<keyword evidence="8" id="KW-1185">Reference proteome</keyword>
<evidence type="ECO:0000313" key="8">
    <source>
        <dbReference type="Proteomes" id="UP000009282"/>
    </source>
</evidence>
<evidence type="ECO:0000256" key="3">
    <source>
        <dbReference type="ARBA" id="ARBA00022989"/>
    </source>
</evidence>
<dbReference type="GO" id="GO:0016020">
    <property type="term" value="C:membrane"/>
    <property type="evidence" value="ECO:0007669"/>
    <property type="project" value="UniProtKB-SubCell"/>
</dbReference>
<sequence length="293" mass="31173">MKTSHLIELLVLGAIWGASFMLMKSTVPAFGVFALVEVRATLAALFLLPVVYFTRQWADLSGNWAKLLFVGAINTAIPFSLFAYTSVHLDAGLTSILNATAPMFGAVIAYFYLQDRIGVHGVIGTFLGFLGVVIISQDTQSASPVTLLPVLTALAATCCYGIAACFMKKHLSGVKPFAIAAGSQVFAALLLFPFALYAWPDVNPDAGTWGAALVLALVCTGVAYIMYFDLIAKVGASQAMTVGYLVPMFGILWGMVVLGEVLSNYAMIGGSLIIIGVMITTGILKRRRAKINL</sequence>
<proteinExistence type="predicted"/>
<feature type="transmembrane region" description="Helical" evidence="5">
    <location>
        <begin position="265"/>
        <end position="284"/>
    </location>
</feature>
<dbReference type="SUPFAM" id="SSF103481">
    <property type="entry name" value="Multidrug resistance efflux transporter EmrE"/>
    <property type="match status" value="2"/>
</dbReference>
<comment type="subcellular location">
    <subcellularLocation>
        <location evidence="1">Membrane</location>
        <topology evidence="1">Multi-pass membrane protein</topology>
    </subcellularLocation>
</comment>
<keyword evidence="2 5" id="KW-0812">Transmembrane</keyword>
<keyword evidence="4 5" id="KW-0472">Membrane</keyword>
<feature type="transmembrane region" description="Helical" evidence="5">
    <location>
        <begin position="29"/>
        <end position="52"/>
    </location>
</feature>
<feature type="transmembrane region" description="Helical" evidence="5">
    <location>
        <begin position="206"/>
        <end position="227"/>
    </location>
</feature>
<feature type="domain" description="EamA" evidence="6">
    <location>
        <begin position="149"/>
        <end position="281"/>
    </location>
</feature>
<evidence type="ECO:0000256" key="4">
    <source>
        <dbReference type="ARBA" id="ARBA00023136"/>
    </source>
</evidence>
<dbReference type="AlphaFoldDB" id="G4QN14"/>
<accession>G4QN14</accession>
<dbReference type="InterPro" id="IPR050638">
    <property type="entry name" value="AA-Vitamin_Transporters"/>
</dbReference>
<feature type="transmembrane region" description="Helical" evidence="5">
    <location>
        <begin position="178"/>
        <end position="200"/>
    </location>
</feature>
<evidence type="ECO:0000256" key="2">
    <source>
        <dbReference type="ARBA" id="ARBA00022692"/>
    </source>
</evidence>
<dbReference type="STRING" id="1085623.GNIT_3339"/>
<organism evidence="7 8">
    <name type="scientific">Glaciecola nitratireducens (strain JCM 12485 / KCTC 12276 / FR1064)</name>
    <dbReference type="NCBI Taxonomy" id="1085623"/>
    <lineage>
        <taxon>Bacteria</taxon>
        <taxon>Pseudomonadati</taxon>
        <taxon>Pseudomonadota</taxon>
        <taxon>Gammaproteobacteria</taxon>
        <taxon>Alteromonadales</taxon>
        <taxon>Alteromonadaceae</taxon>
        <taxon>Brumicola</taxon>
    </lineage>
</organism>
<dbReference type="OrthoDB" id="9810556at2"/>
<evidence type="ECO:0000256" key="5">
    <source>
        <dbReference type="SAM" id="Phobius"/>
    </source>
</evidence>
<feature type="transmembrane region" description="Helical" evidence="5">
    <location>
        <begin position="7"/>
        <end position="23"/>
    </location>
</feature>
<feature type="transmembrane region" description="Helical" evidence="5">
    <location>
        <begin position="64"/>
        <end position="85"/>
    </location>
</feature>
<dbReference type="Proteomes" id="UP000009282">
    <property type="component" value="Chromosome"/>
</dbReference>
<evidence type="ECO:0000313" key="7">
    <source>
        <dbReference type="EMBL" id="AEP31433.1"/>
    </source>
</evidence>
<keyword evidence="3 5" id="KW-1133">Transmembrane helix</keyword>
<feature type="transmembrane region" description="Helical" evidence="5">
    <location>
        <begin position="239"/>
        <end position="259"/>
    </location>
</feature>
<dbReference type="KEGG" id="gni:GNIT_3339"/>
<feature type="transmembrane region" description="Helical" evidence="5">
    <location>
        <begin position="91"/>
        <end position="112"/>
    </location>
</feature>
<evidence type="ECO:0000259" key="6">
    <source>
        <dbReference type="Pfam" id="PF00892"/>
    </source>
</evidence>
<dbReference type="PANTHER" id="PTHR32322:SF9">
    <property type="entry name" value="AMINO-ACID METABOLITE EFFLUX PUMP-RELATED"/>
    <property type="match status" value="1"/>
</dbReference>
<feature type="domain" description="EamA" evidence="6">
    <location>
        <begin position="9"/>
        <end position="136"/>
    </location>
</feature>
<dbReference type="InterPro" id="IPR000620">
    <property type="entry name" value="EamA_dom"/>
</dbReference>
<dbReference type="HOGENOM" id="CLU_033863_5_2_6"/>
<protein>
    <submittedName>
        <fullName evidence="7">Putative transmembrane protein</fullName>
    </submittedName>
</protein>
<feature type="transmembrane region" description="Helical" evidence="5">
    <location>
        <begin position="147"/>
        <end position="166"/>
    </location>
</feature>
<dbReference type="InterPro" id="IPR037185">
    <property type="entry name" value="EmrE-like"/>
</dbReference>
<feature type="transmembrane region" description="Helical" evidence="5">
    <location>
        <begin position="117"/>
        <end position="135"/>
    </location>
</feature>
<evidence type="ECO:0000256" key="1">
    <source>
        <dbReference type="ARBA" id="ARBA00004141"/>
    </source>
</evidence>
<dbReference type="EMBL" id="CP003060">
    <property type="protein sequence ID" value="AEP31433.1"/>
    <property type="molecule type" value="Genomic_DNA"/>
</dbReference>
<dbReference type="eggNOG" id="COG0697">
    <property type="taxonomic scope" value="Bacteria"/>
</dbReference>
<gene>
    <name evidence="7" type="ordered locus">GNIT_3339</name>
</gene>
<reference evidence="7 8" key="1">
    <citation type="journal article" date="2011" name="J. Bacteriol.">
        <title>Complete genome sequence of seawater bacterium Glaciecola nitratireducens FR1064T.</title>
        <authorList>
            <person name="Bian F."/>
            <person name="Qin Q.L."/>
            <person name="Xie B.B."/>
            <person name="Shu Y.L."/>
            <person name="Zhang X.Y."/>
            <person name="Yu Y."/>
            <person name="Chen B."/>
            <person name="Chen X.L."/>
            <person name="Zhou B.C."/>
            <person name="Zhang Y.Z."/>
        </authorList>
    </citation>
    <scope>NUCLEOTIDE SEQUENCE [LARGE SCALE GENOMIC DNA]</scope>
    <source>
        <strain evidence="8">JCM 12485 / KCTC 12276 / FR1064</strain>
    </source>
</reference>
<dbReference type="Pfam" id="PF00892">
    <property type="entry name" value="EamA"/>
    <property type="match status" value="2"/>
</dbReference>
<dbReference type="PANTHER" id="PTHR32322">
    <property type="entry name" value="INNER MEMBRANE TRANSPORTER"/>
    <property type="match status" value="1"/>
</dbReference>
<name>G4QN14_GLANF</name>